<evidence type="ECO:0000313" key="1">
    <source>
        <dbReference type="EMBL" id="GCE01988.1"/>
    </source>
</evidence>
<sequence length="286" mass="30834">MAGSAGVANHDRLDVLALDRTGRLVVAELKRDKAPDTVTMQALNYAAMVSRFTVDTLTEAYVAHRNVADFGPDQALEELREWAPELADETLGPPGIVLVAGGFGAQVTNTAMFLYENGLDIRLVRVQLYRTSGAETLLTVSQVLPVPDAEEFMIRPRSAPATQAGIRATQKKKAGIIPRLIANDALADGAELTLTVPEKVGQDRDRINAWLDAAPARRGAIWHPEPGSPIEWPVGGTAYHPNDLVTLVIREATGAEPRAGVWGVGWLRDVNGVPLHKLADTLPDHP</sequence>
<dbReference type="InterPro" id="IPR011856">
    <property type="entry name" value="tRNA_endonuc-like_dom_sf"/>
</dbReference>
<dbReference type="OrthoDB" id="9798761at2"/>
<dbReference type="Gene3D" id="3.40.1350.10">
    <property type="match status" value="1"/>
</dbReference>
<keyword evidence="2" id="KW-1185">Reference proteome</keyword>
<dbReference type="Proteomes" id="UP000286931">
    <property type="component" value="Unassembled WGS sequence"/>
</dbReference>
<proteinExistence type="predicted"/>
<dbReference type="RefSeq" id="WP_126643549.1">
    <property type="nucleotide sequence ID" value="NZ_BIFH01000055.1"/>
</dbReference>
<evidence type="ECO:0000313" key="2">
    <source>
        <dbReference type="Proteomes" id="UP000286931"/>
    </source>
</evidence>
<gene>
    <name evidence="1" type="ORF">EHYA_09763</name>
</gene>
<protein>
    <recommendedName>
        <fullName evidence="3">DUF91 domain-containing protein</fullName>
    </recommendedName>
</protein>
<comment type="caution">
    <text evidence="1">The sequence shown here is derived from an EMBL/GenBank/DDBJ whole genome shotgun (WGS) entry which is preliminary data.</text>
</comment>
<reference evidence="1 2" key="1">
    <citation type="submission" date="2018-12" db="EMBL/GenBank/DDBJ databases">
        <title>Draft genome sequence of Embleya hyalina NBRC 13850T.</title>
        <authorList>
            <person name="Komaki H."/>
            <person name="Hosoyama A."/>
            <person name="Kimura A."/>
            <person name="Ichikawa N."/>
            <person name="Tamura T."/>
        </authorList>
    </citation>
    <scope>NUCLEOTIDE SEQUENCE [LARGE SCALE GENOMIC DNA]</scope>
    <source>
        <strain evidence="1 2">NBRC 13850</strain>
    </source>
</reference>
<dbReference type="AlphaFoldDB" id="A0A401Z581"/>
<dbReference type="EMBL" id="BIFH01000055">
    <property type="protein sequence ID" value="GCE01988.1"/>
    <property type="molecule type" value="Genomic_DNA"/>
</dbReference>
<evidence type="ECO:0008006" key="3">
    <source>
        <dbReference type="Google" id="ProtNLM"/>
    </source>
</evidence>
<name>A0A401Z581_9ACTN</name>
<organism evidence="1 2">
    <name type="scientific">Embleya hyalina</name>
    <dbReference type="NCBI Taxonomy" id="516124"/>
    <lineage>
        <taxon>Bacteria</taxon>
        <taxon>Bacillati</taxon>
        <taxon>Actinomycetota</taxon>
        <taxon>Actinomycetes</taxon>
        <taxon>Kitasatosporales</taxon>
        <taxon>Streptomycetaceae</taxon>
        <taxon>Embleya</taxon>
    </lineage>
</organism>
<dbReference type="GO" id="GO:0003676">
    <property type="term" value="F:nucleic acid binding"/>
    <property type="evidence" value="ECO:0007669"/>
    <property type="project" value="InterPro"/>
</dbReference>
<accession>A0A401Z581</accession>